<evidence type="ECO:0000313" key="1">
    <source>
        <dbReference type="EMBL" id="MFD1055435.1"/>
    </source>
</evidence>
<name>A0ABW3N220_9MICO</name>
<sequence length="104" mass="11224">MAEMTIDEYLAAQKAEWGTYVAAEPIDINGARAFNPGDAVPLSHVENGVVHPSSVTKAQVDPPARNASREQWAAYALTRDGVTEPDIADLSRDQLVETYAPKEG</sequence>
<gene>
    <name evidence="1" type="ORF">ACFQ2V_14060</name>
</gene>
<dbReference type="Proteomes" id="UP001597046">
    <property type="component" value="Unassembled WGS sequence"/>
</dbReference>
<keyword evidence="2" id="KW-1185">Reference proteome</keyword>
<protein>
    <submittedName>
        <fullName evidence="1">Uncharacterized protein</fullName>
    </submittedName>
</protein>
<comment type="caution">
    <text evidence="1">The sequence shown here is derived from an EMBL/GenBank/DDBJ whole genome shotgun (WGS) entry which is preliminary data.</text>
</comment>
<accession>A0ABW3N220</accession>
<evidence type="ECO:0000313" key="2">
    <source>
        <dbReference type="Proteomes" id="UP001597046"/>
    </source>
</evidence>
<organism evidence="1 2">
    <name type="scientific">Terrabacter terrigena</name>
    <dbReference type="NCBI Taxonomy" id="574718"/>
    <lineage>
        <taxon>Bacteria</taxon>
        <taxon>Bacillati</taxon>
        <taxon>Actinomycetota</taxon>
        <taxon>Actinomycetes</taxon>
        <taxon>Micrococcales</taxon>
        <taxon>Intrasporangiaceae</taxon>
        <taxon>Terrabacter</taxon>
    </lineage>
</organism>
<dbReference type="EMBL" id="JBHTKH010000009">
    <property type="protein sequence ID" value="MFD1055435.1"/>
    <property type="molecule type" value="Genomic_DNA"/>
</dbReference>
<proteinExistence type="predicted"/>
<reference evidence="2" key="1">
    <citation type="journal article" date="2019" name="Int. J. Syst. Evol. Microbiol.">
        <title>The Global Catalogue of Microorganisms (GCM) 10K type strain sequencing project: providing services to taxonomists for standard genome sequencing and annotation.</title>
        <authorList>
            <consortium name="The Broad Institute Genomics Platform"/>
            <consortium name="The Broad Institute Genome Sequencing Center for Infectious Disease"/>
            <person name="Wu L."/>
            <person name="Ma J."/>
        </authorList>
    </citation>
    <scope>NUCLEOTIDE SEQUENCE [LARGE SCALE GENOMIC DNA]</scope>
    <source>
        <strain evidence="2">CCUG 57508</strain>
    </source>
</reference>
<dbReference type="RefSeq" id="WP_386053472.1">
    <property type="nucleotide sequence ID" value="NZ_JBHTKH010000009.1"/>
</dbReference>